<proteinExistence type="predicted"/>
<dbReference type="AlphaFoldDB" id="A0A8J5Y0T9"/>
<keyword evidence="5" id="KW-0406">Ion transport</keyword>
<dbReference type="OMA" id="MGSKWAD"/>
<keyword evidence="3" id="KW-0812">Transmembrane</keyword>
<keyword evidence="4" id="KW-1133">Transmembrane helix</keyword>
<reference evidence="8" key="1">
    <citation type="submission" date="2021-05" db="EMBL/GenBank/DDBJ databases">
        <title>The genome of the haptophyte Pavlova lutheri (Diacronema luteri, Pavlovales) - a model for lipid biosynthesis in eukaryotic algae.</title>
        <authorList>
            <person name="Hulatt C.J."/>
            <person name="Posewitz M.C."/>
        </authorList>
    </citation>
    <scope>NUCLEOTIDE SEQUENCE</scope>
    <source>
        <strain evidence="8">NIVA-4/92</strain>
    </source>
</reference>
<keyword evidence="6" id="KW-0472">Membrane</keyword>
<dbReference type="OrthoDB" id="1368at2759"/>
<evidence type="ECO:0000256" key="7">
    <source>
        <dbReference type="SAM" id="MobiDB-lite"/>
    </source>
</evidence>
<evidence type="ECO:0000313" key="8">
    <source>
        <dbReference type="EMBL" id="KAG8469210.1"/>
    </source>
</evidence>
<keyword evidence="2" id="KW-0813">Transport</keyword>
<evidence type="ECO:0000256" key="5">
    <source>
        <dbReference type="ARBA" id="ARBA00023065"/>
    </source>
</evidence>
<dbReference type="InterPro" id="IPR044669">
    <property type="entry name" value="YneE/VCCN1/2-like"/>
</dbReference>
<dbReference type="PANTHER" id="PTHR33281:SF20">
    <property type="match status" value="1"/>
</dbReference>
<evidence type="ECO:0000313" key="9">
    <source>
        <dbReference type="Proteomes" id="UP000751190"/>
    </source>
</evidence>
<comment type="caution">
    <text evidence="8">The sequence shown here is derived from an EMBL/GenBank/DDBJ whole genome shotgun (WGS) entry which is preliminary data.</text>
</comment>
<gene>
    <name evidence="8" type="ORF">KFE25_007728</name>
</gene>
<dbReference type="PANTHER" id="PTHR33281">
    <property type="entry name" value="UPF0187 PROTEIN YNEE"/>
    <property type="match status" value="1"/>
</dbReference>
<accession>A0A8J5Y0T9</accession>
<feature type="region of interest" description="Disordered" evidence="7">
    <location>
        <begin position="521"/>
        <end position="573"/>
    </location>
</feature>
<dbReference type="Proteomes" id="UP000751190">
    <property type="component" value="Unassembled WGS sequence"/>
</dbReference>
<name>A0A8J5Y0T9_DIALT</name>
<dbReference type="Pfam" id="PF25539">
    <property type="entry name" value="Bestrophin_2"/>
    <property type="match status" value="1"/>
</dbReference>
<comment type="subcellular location">
    <subcellularLocation>
        <location evidence="1">Membrane</location>
        <topology evidence="1">Multi-pass membrane protein</topology>
    </subcellularLocation>
</comment>
<evidence type="ECO:0000256" key="4">
    <source>
        <dbReference type="ARBA" id="ARBA00022989"/>
    </source>
</evidence>
<evidence type="ECO:0000256" key="2">
    <source>
        <dbReference type="ARBA" id="ARBA00022448"/>
    </source>
</evidence>
<keyword evidence="9" id="KW-1185">Reference proteome</keyword>
<organism evidence="8 9">
    <name type="scientific">Diacronema lutheri</name>
    <name type="common">Unicellular marine alga</name>
    <name type="synonym">Monochrysis lutheri</name>
    <dbReference type="NCBI Taxonomy" id="2081491"/>
    <lineage>
        <taxon>Eukaryota</taxon>
        <taxon>Haptista</taxon>
        <taxon>Haptophyta</taxon>
        <taxon>Pavlovophyceae</taxon>
        <taxon>Pavlovales</taxon>
        <taxon>Pavlovaceae</taxon>
        <taxon>Diacronema</taxon>
    </lineage>
</organism>
<evidence type="ECO:0000256" key="1">
    <source>
        <dbReference type="ARBA" id="ARBA00004141"/>
    </source>
</evidence>
<evidence type="ECO:0000256" key="6">
    <source>
        <dbReference type="ARBA" id="ARBA00023136"/>
    </source>
</evidence>
<sequence>MIYYTSAEANWWRVFLLWYGSVLPRCVPQALLSSALSLVFELYGLSGKDRSLFTHPYVVQMLSLVLGYLLVQRSNLAYQRWWEARTSLSLAASRWQDAAMQIIEFERDSPLPDARYFRARMIHHFSLLMALALADCRGDWKVVEALDTIESEDPYGINPFADPARRASRIALNRSSGFGGGFGASNAAVAARTDSRTERGTTLGARTLTDQSQGADVLRKRAARSRVRQSNSLFSRQRASGLSPLRFGATTLFYLHDPDALRQLALAHRFGVIGGISRDEQRSLAGSHSRDRVFTVRMWIMRICLRRAASGGLAHPPPVVTRAYQLLSEGAHGYQQACKVSETPFPFPYVQLVTLLLHVFSVIAPLTASALVETRLSLTGDAIDEAALGSVPPGSGYVLVWALSFFVVLGYTALNQVARELEEPFGYGPNHLPLVEIGQEFNAALLHLLLADAGAKVPDDPFLGPNPELLDEDAKQARRVEFGAPARKRMMAPDVLAAVGMTIEAHGASAQSDMTHKVEHVGGADGRSATDSTAAKQAPIDARVALGGLSPVLSDRPSRTMAMPPAQDQSNAS</sequence>
<dbReference type="GO" id="GO:0016020">
    <property type="term" value="C:membrane"/>
    <property type="evidence" value="ECO:0007669"/>
    <property type="project" value="UniProtKB-SubCell"/>
</dbReference>
<protein>
    <submittedName>
        <fullName evidence="8">Uncharacterized protein</fullName>
    </submittedName>
</protein>
<dbReference type="GO" id="GO:0005254">
    <property type="term" value="F:chloride channel activity"/>
    <property type="evidence" value="ECO:0007669"/>
    <property type="project" value="InterPro"/>
</dbReference>
<evidence type="ECO:0000256" key="3">
    <source>
        <dbReference type="ARBA" id="ARBA00022692"/>
    </source>
</evidence>
<dbReference type="EMBL" id="JAGTXO010000003">
    <property type="protein sequence ID" value="KAG8469210.1"/>
    <property type="molecule type" value="Genomic_DNA"/>
</dbReference>